<evidence type="ECO:0000313" key="5">
    <source>
        <dbReference type="Proteomes" id="UP000326757"/>
    </source>
</evidence>
<keyword evidence="5" id="KW-1185">Reference proteome</keyword>
<protein>
    <recommendedName>
        <fullName evidence="3">WSC domain-containing protein</fullName>
    </recommendedName>
</protein>
<dbReference type="SMART" id="SM00321">
    <property type="entry name" value="WSC"/>
    <property type="match status" value="1"/>
</dbReference>
<keyword evidence="2" id="KW-0732">Signal</keyword>
<dbReference type="Pfam" id="PF09362">
    <property type="entry name" value="DUF1996"/>
    <property type="match status" value="1"/>
</dbReference>
<feature type="region of interest" description="Disordered" evidence="1">
    <location>
        <begin position="570"/>
        <end position="597"/>
    </location>
</feature>
<name>A0A5N6JNQ5_MONLA</name>
<proteinExistence type="predicted"/>
<feature type="compositionally biased region" description="Low complexity" evidence="1">
    <location>
        <begin position="498"/>
        <end position="509"/>
    </location>
</feature>
<evidence type="ECO:0000256" key="1">
    <source>
        <dbReference type="SAM" id="MobiDB-lite"/>
    </source>
</evidence>
<feature type="signal peptide" evidence="2">
    <location>
        <begin position="1"/>
        <end position="23"/>
    </location>
</feature>
<dbReference type="Pfam" id="PF01822">
    <property type="entry name" value="WSC"/>
    <property type="match status" value="1"/>
</dbReference>
<feature type="compositionally biased region" description="Polar residues" evidence="1">
    <location>
        <begin position="570"/>
        <end position="596"/>
    </location>
</feature>
<gene>
    <name evidence="4" type="ORF">EYC80_011013</name>
</gene>
<evidence type="ECO:0000313" key="4">
    <source>
        <dbReference type="EMBL" id="KAB8290143.1"/>
    </source>
</evidence>
<feature type="region of interest" description="Disordered" evidence="1">
    <location>
        <begin position="479"/>
        <end position="509"/>
    </location>
</feature>
<feature type="chain" id="PRO_5025041802" description="WSC domain-containing protein" evidence="2">
    <location>
        <begin position="24"/>
        <end position="689"/>
    </location>
</feature>
<feature type="domain" description="WSC" evidence="3">
    <location>
        <begin position="362"/>
        <end position="459"/>
    </location>
</feature>
<evidence type="ECO:0000259" key="3">
    <source>
        <dbReference type="PROSITE" id="PS51212"/>
    </source>
</evidence>
<comment type="caution">
    <text evidence="4">The sequence shown here is derived from an EMBL/GenBank/DDBJ whole genome shotgun (WGS) entry which is preliminary data.</text>
</comment>
<dbReference type="PANTHER" id="PTHR43662:SF3">
    <property type="entry name" value="DOMAIN PROTEIN, PUTATIVE (AFU_ORTHOLOGUE AFUA_6G11970)-RELATED"/>
    <property type="match status" value="1"/>
</dbReference>
<dbReference type="PANTHER" id="PTHR43662">
    <property type="match status" value="1"/>
</dbReference>
<dbReference type="OrthoDB" id="74764at2759"/>
<dbReference type="AlphaFoldDB" id="A0A5N6JNQ5"/>
<dbReference type="InterPro" id="IPR002889">
    <property type="entry name" value="WSC_carb-bd"/>
</dbReference>
<dbReference type="InterPro" id="IPR018535">
    <property type="entry name" value="DUF1996"/>
</dbReference>
<sequence length="689" mass="73424">MQTTTFFQLTLCLLTFFINTTFAFWRLPCKNPIVVERADPVISPGSVSAHVHTIMGGNGFGFSMDYASTQKSTCSSCTVTEDLSNYWTPTLFYRAQNGSFIPVTQNGGVTVYYLQRSDPLDPEYANGLLAFPEGFRMVAGNPYLRSFNSSSLEQAAITYVCLGTSNPQTNGFPNYKCPLGLRSQVFFPSCWDGVNMNSSTYVNHMAYPSLTDSGHCPASHPKRFVSIFYEILWNTPDFADMWYGNSQPFVWAMGDPTGYGFHGDFVNGWDVPTLQKAVNTCNDPNGVIENCPVFTLETDDFANGCRVPPSVHETITGVLSALPGCNPVQSGPANAVQQTGCGATTTIGTPMWPYTDVTKTKGYAYIGCGFDTAGAARTLQGASLTNNTGMTIESCVDFCNSKGFSIAGVEYSTQCFCDNSILAGRAPVPGLVGNCAMPCSGNSAEICGGPALLSLYQKCPSTNNCTNIVYPFNSGLKKRKSEVRRERRQKRDAEGVCNSNSTSSDTASASSNSAYVSAFANSSTSSFSPILMPTMPNTSSLPLYFMANYSSAPAQTSSVSTLVPVETSASTKSALNSSNSGTEFNTDSGSASPNSDTEVTTVVTTTTTTTLVIVTATALSPFDHSCNEDNCLRGLQHSTASAFCSSWLATTVAPTAIVSTGFPGCDFAPNAAYHISSGCSCFQKTATDS</sequence>
<feature type="compositionally biased region" description="Basic and acidic residues" evidence="1">
    <location>
        <begin position="483"/>
        <end position="494"/>
    </location>
</feature>
<organism evidence="4 5">
    <name type="scientific">Monilinia laxa</name>
    <name type="common">Brown rot fungus</name>
    <name type="synonym">Sclerotinia laxa</name>
    <dbReference type="NCBI Taxonomy" id="61186"/>
    <lineage>
        <taxon>Eukaryota</taxon>
        <taxon>Fungi</taxon>
        <taxon>Dikarya</taxon>
        <taxon>Ascomycota</taxon>
        <taxon>Pezizomycotina</taxon>
        <taxon>Leotiomycetes</taxon>
        <taxon>Helotiales</taxon>
        <taxon>Sclerotiniaceae</taxon>
        <taxon>Monilinia</taxon>
    </lineage>
</organism>
<dbReference type="EMBL" id="VIGI01000018">
    <property type="protein sequence ID" value="KAB8290143.1"/>
    <property type="molecule type" value="Genomic_DNA"/>
</dbReference>
<dbReference type="Proteomes" id="UP000326757">
    <property type="component" value="Unassembled WGS sequence"/>
</dbReference>
<accession>A0A5N6JNQ5</accession>
<dbReference type="PROSITE" id="PS51212">
    <property type="entry name" value="WSC"/>
    <property type="match status" value="1"/>
</dbReference>
<evidence type="ECO:0000256" key="2">
    <source>
        <dbReference type="SAM" id="SignalP"/>
    </source>
</evidence>
<reference evidence="4 5" key="1">
    <citation type="submission" date="2019-06" db="EMBL/GenBank/DDBJ databases">
        <title>Genome Sequence of the Brown Rot Fungal Pathogen Monilinia laxa.</title>
        <authorList>
            <person name="De Miccolis Angelini R.M."/>
            <person name="Landi L."/>
            <person name="Abate D."/>
            <person name="Pollastro S."/>
            <person name="Romanazzi G."/>
            <person name="Faretra F."/>
        </authorList>
    </citation>
    <scope>NUCLEOTIDE SEQUENCE [LARGE SCALE GENOMIC DNA]</scope>
    <source>
        <strain evidence="4 5">Mlax316</strain>
    </source>
</reference>